<dbReference type="InterPro" id="IPR022052">
    <property type="entry name" value="Histone-bd_RBBP4-like_N"/>
</dbReference>
<evidence type="ECO:0008006" key="9">
    <source>
        <dbReference type="Google" id="ProtNLM"/>
    </source>
</evidence>
<feature type="compositionally biased region" description="Acidic residues" evidence="4">
    <location>
        <begin position="40"/>
        <end position="52"/>
    </location>
</feature>
<dbReference type="PANTHER" id="PTHR45903:SF1">
    <property type="entry name" value="GLUTAMATE-RICH WD REPEAT-CONTAINING PROTEIN 1"/>
    <property type="match status" value="1"/>
</dbReference>
<keyword evidence="1 3" id="KW-0853">WD repeat</keyword>
<dbReference type="SUPFAM" id="SSF50978">
    <property type="entry name" value="WD40 repeat-like"/>
    <property type="match status" value="1"/>
</dbReference>
<dbReference type="AlphaFoldDB" id="A0A9W7GKJ7"/>
<feature type="repeat" description="WD" evidence="3">
    <location>
        <begin position="400"/>
        <end position="441"/>
    </location>
</feature>
<dbReference type="InterPro" id="IPR001680">
    <property type="entry name" value="WD40_rpt"/>
</dbReference>
<feature type="domain" description="Translation initiation factor beta propellor-like" evidence="5">
    <location>
        <begin position="313"/>
        <end position="420"/>
    </location>
</feature>
<comment type="caution">
    <text evidence="7">The sequence shown here is derived from an EMBL/GenBank/DDBJ whole genome shotgun (WGS) entry which is preliminary data.</text>
</comment>
<proteinExistence type="predicted"/>
<feature type="region of interest" description="Disordered" evidence="4">
    <location>
        <begin position="1"/>
        <end position="87"/>
    </location>
</feature>
<dbReference type="SMART" id="SM00320">
    <property type="entry name" value="WD40"/>
    <property type="match status" value="5"/>
</dbReference>
<dbReference type="OrthoDB" id="2161379at2759"/>
<keyword evidence="8" id="KW-1185">Reference proteome</keyword>
<feature type="domain" description="Histone-binding protein RBBP4-like N-terminal" evidence="6">
    <location>
        <begin position="104"/>
        <end position="170"/>
    </location>
</feature>
<dbReference type="PROSITE" id="PS50294">
    <property type="entry name" value="WD_REPEATS_REGION"/>
    <property type="match status" value="1"/>
</dbReference>
<dbReference type="InterPro" id="IPR036322">
    <property type="entry name" value="WD40_repeat_dom_sf"/>
</dbReference>
<organism evidence="7 8">
    <name type="scientific">Triparma columacea</name>
    <dbReference type="NCBI Taxonomy" id="722753"/>
    <lineage>
        <taxon>Eukaryota</taxon>
        <taxon>Sar</taxon>
        <taxon>Stramenopiles</taxon>
        <taxon>Ochrophyta</taxon>
        <taxon>Bolidophyceae</taxon>
        <taxon>Parmales</taxon>
        <taxon>Triparmaceae</taxon>
        <taxon>Triparma</taxon>
    </lineage>
</organism>
<sequence>MGKKTKRKTGGKEAGGNKVKAAPSLRETEETLENLKFEDPFEDEFEDDNMEIVDAKEGDDVDLDAESGDTMGAQPTSAASDAAASDAAVAKQAWMPGKKLEENEVLEYDQSAYTMYHALKPEWPCLSFDIVRDDRGENRTRFPHTVLAVAGTQADADAKNKLTLMKLSDLSQTYKKSKGEDSDSEEDDDAIEDDEEEGGTDDDPVLEHVNIPHFGGVNRVRTMPQQANIVASHSSTGHVHIWDIKTHMDSLERPGVALNNRAVQSYGGHKEEGYAMDWSPKSVGHFATGDCSGGIHLWQPKEGGRWDVVEGWNAGVSVEDIQWSPTEATVFATGDCGKNVSIYDTRKKGKPMLQHQAHNADVNVISWNKNVTNLLASGSDDGVFSVWDLRAWGKAPLARFTTHNTPITSLEWHPTDESMIVVSDEEAVFVYDLSVEEEVTQGGAAGGNGNGDIPPQLLFMHCGSQSNKEAHWHPQIPSLVMTTALTGFNVFIPSNL</sequence>
<feature type="repeat" description="WD" evidence="3">
    <location>
        <begin position="355"/>
        <end position="390"/>
    </location>
</feature>
<feature type="compositionally biased region" description="Low complexity" evidence="4">
    <location>
        <begin position="77"/>
        <end position="87"/>
    </location>
</feature>
<protein>
    <recommendedName>
        <fullName evidence="9">Histone-binding protein RBBP4 N-terminal domain-containing protein</fullName>
    </recommendedName>
</protein>
<evidence type="ECO:0000256" key="3">
    <source>
        <dbReference type="PROSITE-ProRule" id="PRU00221"/>
    </source>
</evidence>
<dbReference type="Pfam" id="PF12265">
    <property type="entry name" value="CAF1C_H4-bd"/>
    <property type="match status" value="1"/>
</dbReference>
<evidence type="ECO:0000313" key="8">
    <source>
        <dbReference type="Proteomes" id="UP001165065"/>
    </source>
</evidence>
<dbReference type="PANTHER" id="PTHR45903">
    <property type="entry name" value="GLUTAMATE-RICH WD REPEAT-CONTAINING PROTEIN 1"/>
    <property type="match status" value="1"/>
</dbReference>
<evidence type="ECO:0000256" key="1">
    <source>
        <dbReference type="ARBA" id="ARBA00022574"/>
    </source>
</evidence>
<dbReference type="GO" id="GO:0005730">
    <property type="term" value="C:nucleolus"/>
    <property type="evidence" value="ECO:0007669"/>
    <property type="project" value="TreeGrafter"/>
</dbReference>
<keyword evidence="2" id="KW-0677">Repeat</keyword>
<dbReference type="GO" id="GO:0042254">
    <property type="term" value="P:ribosome biogenesis"/>
    <property type="evidence" value="ECO:0007669"/>
    <property type="project" value="TreeGrafter"/>
</dbReference>
<dbReference type="InterPro" id="IPR015943">
    <property type="entry name" value="WD40/YVTN_repeat-like_dom_sf"/>
</dbReference>
<dbReference type="InterPro" id="IPR051972">
    <property type="entry name" value="Glutamate-rich_WD_repeat"/>
</dbReference>
<feature type="region of interest" description="Disordered" evidence="4">
    <location>
        <begin position="173"/>
        <end position="205"/>
    </location>
</feature>
<evidence type="ECO:0000256" key="2">
    <source>
        <dbReference type="ARBA" id="ARBA00022737"/>
    </source>
</evidence>
<dbReference type="Proteomes" id="UP001165065">
    <property type="component" value="Unassembled WGS sequence"/>
</dbReference>
<evidence type="ECO:0000313" key="7">
    <source>
        <dbReference type="EMBL" id="GMI45938.1"/>
    </source>
</evidence>
<accession>A0A9W7GKJ7</accession>
<feature type="compositionally biased region" description="Acidic residues" evidence="4">
    <location>
        <begin position="182"/>
        <end position="204"/>
    </location>
</feature>
<dbReference type="Gene3D" id="2.130.10.10">
    <property type="entry name" value="YVTN repeat-like/Quinoprotein amine dehydrogenase"/>
    <property type="match status" value="1"/>
</dbReference>
<evidence type="ECO:0000259" key="6">
    <source>
        <dbReference type="Pfam" id="PF12265"/>
    </source>
</evidence>
<dbReference type="InterPro" id="IPR013979">
    <property type="entry name" value="TIF_beta_prop-like"/>
</dbReference>
<dbReference type="EMBL" id="BRYA01000273">
    <property type="protein sequence ID" value="GMI45938.1"/>
    <property type="molecule type" value="Genomic_DNA"/>
</dbReference>
<evidence type="ECO:0000256" key="4">
    <source>
        <dbReference type="SAM" id="MobiDB-lite"/>
    </source>
</evidence>
<dbReference type="PROSITE" id="PS50082">
    <property type="entry name" value="WD_REPEATS_2"/>
    <property type="match status" value="2"/>
</dbReference>
<dbReference type="Pfam" id="PF08662">
    <property type="entry name" value="eIF2A"/>
    <property type="match status" value="1"/>
</dbReference>
<feature type="compositionally biased region" description="Basic and acidic residues" evidence="4">
    <location>
        <begin position="26"/>
        <end position="39"/>
    </location>
</feature>
<name>A0A9W7GKJ7_9STRA</name>
<evidence type="ECO:0000259" key="5">
    <source>
        <dbReference type="Pfam" id="PF08662"/>
    </source>
</evidence>
<reference evidence="8" key="1">
    <citation type="journal article" date="2023" name="Commun. Biol.">
        <title>Genome analysis of Parmales, the sister group of diatoms, reveals the evolutionary specialization of diatoms from phago-mixotrophs to photoautotrophs.</title>
        <authorList>
            <person name="Ban H."/>
            <person name="Sato S."/>
            <person name="Yoshikawa S."/>
            <person name="Yamada K."/>
            <person name="Nakamura Y."/>
            <person name="Ichinomiya M."/>
            <person name="Sato N."/>
            <person name="Blanc-Mathieu R."/>
            <person name="Endo H."/>
            <person name="Kuwata A."/>
            <person name="Ogata H."/>
        </authorList>
    </citation>
    <scope>NUCLEOTIDE SEQUENCE [LARGE SCALE GENOMIC DNA]</scope>
</reference>
<gene>
    <name evidence="7" type="ORF">TrCOL_g649</name>
</gene>